<keyword evidence="4" id="KW-1185">Reference proteome</keyword>
<dbReference type="Gene3D" id="1.10.10.1110">
    <property type="entry name" value="Methyltransferase PG1098, N-terminal domain"/>
    <property type="match status" value="1"/>
</dbReference>
<evidence type="ECO:0000259" key="2">
    <source>
        <dbReference type="Pfam" id="PF22013"/>
    </source>
</evidence>
<reference evidence="3 4" key="1">
    <citation type="submission" date="2015-03" db="EMBL/GenBank/DDBJ databases">
        <title>Complete genome sequence of Muricauda lutaonensis CC-HSB-11T, isolated from a coastal hot spring.</title>
        <authorList>
            <person name="Kim K.M."/>
        </authorList>
    </citation>
    <scope>NUCLEOTIDE SEQUENCE [LARGE SCALE GENOMIC DNA]</scope>
    <source>
        <strain evidence="3 4">CC-HSB-11</strain>
    </source>
</reference>
<dbReference type="OrthoDB" id="1000417at2"/>
<name>A0A0D5YUZ0_9FLAO</name>
<dbReference type="Pfam" id="PF22013">
    <property type="entry name" value="PG_1098_Fer"/>
    <property type="match status" value="1"/>
</dbReference>
<sequence>MNKNILKTGVQTFIDKEWNADIMSVLLKKPVFEDILQQELVQQLEGKKKSKDKLPTWFNTMGIYYPKKRNLEQTSSEITAAYKAALVSGKSLVDLTGGFGVDTYFFSNKIARVDHCEIDAELSEIVAHNFSLFGIENVSFHTKDGMEFLKECNGKADWVYADPSRRDDKKGRVFLLKDCEPDIVGNLDTILEKTANVLLKTSPLLDISQGTKELKHVAKIYVVALKNEVKELLWVLKKGYRKEPQIITANLMGDSVQHFSFFPSEERNVKVNIGPPSKFLYEPNAAILKAGAFKLIADRFGIQKLHEHSHLYTSNRLIDFPGRCFAIQSVIPYGKKTLKELEGEKANVTVRNFPEAVATIRKKHKIKGGGDTFLFFTTNMHGKLIVLKCTKI</sequence>
<dbReference type="SUPFAM" id="SSF53335">
    <property type="entry name" value="S-adenosyl-L-methionine-dependent methyltransferases"/>
    <property type="match status" value="1"/>
</dbReference>
<dbReference type="KEGG" id="mlt:VC82_2464"/>
<dbReference type="PATRIC" id="fig|516051.4.peg.2528"/>
<dbReference type="Gene3D" id="3.40.50.150">
    <property type="entry name" value="Vaccinia Virus protein VP39"/>
    <property type="match status" value="1"/>
</dbReference>
<feature type="domain" description="THUMP-like" evidence="1">
    <location>
        <begin position="322"/>
        <end position="391"/>
    </location>
</feature>
<evidence type="ECO:0000313" key="3">
    <source>
        <dbReference type="EMBL" id="AKA36040.1"/>
    </source>
</evidence>
<proteinExistence type="predicted"/>
<dbReference type="CDD" id="cd02440">
    <property type="entry name" value="AdoMet_MTases"/>
    <property type="match status" value="1"/>
</dbReference>
<dbReference type="InterPro" id="IPR041497">
    <property type="entry name" value="Thump-like"/>
</dbReference>
<accession>A0A0D5YUZ0</accession>
<evidence type="ECO:0000259" key="1">
    <source>
        <dbReference type="Pfam" id="PF18096"/>
    </source>
</evidence>
<dbReference type="InterPro" id="IPR029063">
    <property type="entry name" value="SAM-dependent_MTases_sf"/>
</dbReference>
<dbReference type="GO" id="GO:0008168">
    <property type="term" value="F:methyltransferase activity"/>
    <property type="evidence" value="ECO:0007669"/>
    <property type="project" value="UniProtKB-KW"/>
</dbReference>
<dbReference type="GO" id="GO:0032259">
    <property type="term" value="P:methylation"/>
    <property type="evidence" value="ECO:0007669"/>
    <property type="project" value="UniProtKB-KW"/>
</dbReference>
<protein>
    <submittedName>
        <fullName evidence="3">SAM-dependent methyltransferase</fullName>
    </submittedName>
</protein>
<dbReference type="Proteomes" id="UP000032726">
    <property type="component" value="Chromosome"/>
</dbReference>
<gene>
    <name evidence="3" type="ORF">VC82_2464</name>
</gene>
<evidence type="ECO:0000313" key="4">
    <source>
        <dbReference type="Proteomes" id="UP000032726"/>
    </source>
</evidence>
<feature type="domain" description="PG-1098 ferredoxin-like" evidence="2">
    <location>
        <begin position="279"/>
        <end position="321"/>
    </location>
</feature>
<keyword evidence="3" id="KW-0489">Methyltransferase</keyword>
<keyword evidence="3" id="KW-0808">Transferase</keyword>
<dbReference type="STRING" id="516051.VC82_2464"/>
<dbReference type="AlphaFoldDB" id="A0A0D5YUZ0"/>
<dbReference type="InterPro" id="IPR054168">
    <property type="entry name" value="PG_1098_Fer"/>
</dbReference>
<dbReference type="Pfam" id="PF18096">
    <property type="entry name" value="Thump_like"/>
    <property type="match status" value="1"/>
</dbReference>
<dbReference type="EMBL" id="CP011071">
    <property type="protein sequence ID" value="AKA36040.1"/>
    <property type="molecule type" value="Genomic_DNA"/>
</dbReference>
<dbReference type="RefSeq" id="WP_045802621.1">
    <property type="nucleotide sequence ID" value="NZ_CP011071.1"/>
</dbReference>
<organism evidence="3 4">
    <name type="scientific">Flagellimonas lutaonensis</name>
    <dbReference type="NCBI Taxonomy" id="516051"/>
    <lineage>
        <taxon>Bacteria</taxon>
        <taxon>Pseudomonadati</taxon>
        <taxon>Bacteroidota</taxon>
        <taxon>Flavobacteriia</taxon>
        <taxon>Flavobacteriales</taxon>
        <taxon>Flavobacteriaceae</taxon>
        <taxon>Flagellimonas</taxon>
    </lineage>
</organism>
<dbReference type="HOGENOM" id="CLU_038123_0_0_10"/>